<dbReference type="Proteomes" id="UP000654913">
    <property type="component" value="Chromosome 1"/>
</dbReference>
<sequence length="515" mass="54760">MRALPSLATALSAAGIALLSRIPGASAAKDYSRNSASPSYRGTDVCPERCLTSGPSTGNWSAHPSLDKIAKCQDTMFYSFSLYDPVDEAGLNHRVYACSSSGPDFNVLPADPAVRTASAAAQSVDVKLEMGWFKEGFRLAKAGIRSIVKQLRAYVQGGHGNADGKLFMLYGKSGLATVGLYIGPGLLNQGLAQEALRIFQDNLLSISVAAPSMVIGGTFAPLQDAIKSWANGTCLEFAGSTTFAGTVELSAPLQQNRTAVAVSRHRHGQSHHQSNSARGRLHRRAECTTVQAVFGDDCDSLAAKCGISYAEFVEINDKEGFCINLKPKQHACCDEDDLPDFSPSPNEDGSCFSYPVTGDDNCDSLAAEYSLTIDKLKEFNKNTWGFSGCDPLFEHSIICLSKGTPPFPAPIANAICGPQKAGSEAPANVSEDISISEMNPCPLNACCNIWGQCGITKDFCVDTNTGAPGTAEKGTYGCISNCGMDIKQGNGNGEIKIGYYQGYCLSRDCLYQDLL</sequence>
<evidence type="ECO:0000256" key="2">
    <source>
        <dbReference type="ARBA" id="ARBA00023026"/>
    </source>
</evidence>
<reference evidence="5" key="2">
    <citation type="submission" date="2021-02" db="EMBL/GenBank/DDBJ databases">
        <title>Aspergillus puulaauensis MK2 genome sequence.</title>
        <authorList>
            <person name="Futagami T."/>
            <person name="Mori K."/>
            <person name="Kadooka C."/>
            <person name="Tanaka T."/>
        </authorList>
    </citation>
    <scope>NUCLEOTIDE SEQUENCE</scope>
    <source>
        <strain evidence="5">MK2</strain>
    </source>
</reference>
<protein>
    <recommendedName>
        <fullName evidence="4">LysM domain-containing protein</fullName>
    </recommendedName>
</protein>
<dbReference type="InterPro" id="IPR036779">
    <property type="entry name" value="LysM_dom_sf"/>
</dbReference>
<dbReference type="KEGG" id="apuu:APUU_10106S"/>
<feature type="chain" id="PRO_5031304289" description="LysM domain-containing protein" evidence="3">
    <location>
        <begin position="28"/>
        <end position="515"/>
    </location>
</feature>
<proteinExistence type="predicted"/>
<feature type="domain" description="LysM" evidence="4">
    <location>
        <begin position="352"/>
        <end position="400"/>
    </location>
</feature>
<keyword evidence="6" id="KW-1185">Reference proteome</keyword>
<evidence type="ECO:0000256" key="3">
    <source>
        <dbReference type="SAM" id="SignalP"/>
    </source>
</evidence>
<dbReference type="EMBL" id="AP024443">
    <property type="protein sequence ID" value="BCS17278.1"/>
    <property type="molecule type" value="Genomic_DNA"/>
</dbReference>
<dbReference type="InterPro" id="IPR036861">
    <property type="entry name" value="Endochitinase-like_sf"/>
</dbReference>
<dbReference type="PROSITE" id="PS51782">
    <property type="entry name" value="LYSM"/>
    <property type="match status" value="2"/>
</dbReference>
<dbReference type="AlphaFoldDB" id="A0A7R7X9L7"/>
<keyword evidence="1" id="KW-0147">Chitin-binding</keyword>
<organism evidence="5 6">
    <name type="scientific">Aspergillus puulaauensis</name>
    <dbReference type="NCBI Taxonomy" id="1220207"/>
    <lineage>
        <taxon>Eukaryota</taxon>
        <taxon>Fungi</taxon>
        <taxon>Dikarya</taxon>
        <taxon>Ascomycota</taxon>
        <taxon>Pezizomycotina</taxon>
        <taxon>Eurotiomycetes</taxon>
        <taxon>Eurotiomycetidae</taxon>
        <taxon>Eurotiales</taxon>
        <taxon>Aspergillaceae</taxon>
        <taxon>Aspergillus</taxon>
    </lineage>
</organism>
<dbReference type="Gene3D" id="3.10.350.10">
    <property type="entry name" value="LysM domain"/>
    <property type="match status" value="2"/>
</dbReference>
<reference evidence="5" key="1">
    <citation type="submission" date="2021-01" db="EMBL/GenBank/DDBJ databases">
        <authorList>
            <consortium name="Aspergillus puulaauensis MK2 genome sequencing consortium"/>
            <person name="Kazuki M."/>
            <person name="Futagami T."/>
        </authorList>
    </citation>
    <scope>NUCLEOTIDE SEQUENCE</scope>
    <source>
        <strain evidence="5">MK2</strain>
    </source>
</reference>
<dbReference type="PANTHER" id="PTHR47700:SF1">
    <property type="entry name" value="CHITINASE"/>
    <property type="match status" value="1"/>
</dbReference>
<dbReference type="PANTHER" id="PTHR47700">
    <property type="entry name" value="V CHITINASE, PUTATIVE (AFU_ORTHOLOGUE AFUA_6G13720)-RELATED"/>
    <property type="match status" value="1"/>
</dbReference>
<dbReference type="OrthoDB" id="4491459at2759"/>
<feature type="signal peptide" evidence="3">
    <location>
        <begin position="1"/>
        <end position="27"/>
    </location>
</feature>
<dbReference type="GO" id="GO:0008061">
    <property type="term" value="F:chitin binding"/>
    <property type="evidence" value="ECO:0007669"/>
    <property type="project" value="UniProtKB-KW"/>
</dbReference>
<accession>A0A7R7X9L7</accession>
<dbReference type="SUPFAM" id="SSF57016">
    <property type="entry name" value="Plant lectins/antimicrobial peptides"/>
    <property type="match status" value="1"/>
</dbReference>
<dbReference type="Gene3D" id="3.30.60.10">
    <property type="entry name" value="Endochitinase-like"/>
    <property type="match status" value="1"/>
</dbReference>
<dbReference type="GeneID" id="64967283"/>
<keyword evidence="2" id="KW-0843">Virulence</keyword>
<evidence type="ECO:0000313" key="6">
    <source>
        <dbReference type="Proteomes" id="UP000654913"/>
    </source>
</evidence>
<gene>
    <name evidence="5" type="ORF">APUU_10106S</name>
</gene>
<dbReference type="InterPro" id="IPR018392">
    <property type="entry name" value="LysM"/>
</dbReference>
<dbReference type="InterPro" id="IPR053214">
    <property type="entry name" value="LysM12-like"/>
</dbReference>
<evidence type="ECO:0000313" key="5">
    <source>
        <dbReference type="EMBL" id="BCS17278.1"/>
    </source>
</evidence>
<feature type="domain" description="LysM" evidence="4">
    <location>
        <begin position="288"/>
        <end position="333"/>
    </location>
</feature>
<name>A0A7R7X9L7_9EURO</name>
<keyword evidence="3" id="KW-0732">Signal</keyword>
<evidence type="ECO:0000259" key="4">
    <source>
        <dbReference type="PROSITE" id="PS51782"/>
    </source>
</evidence>
<dbReference type="CDD" id="cd00035">
    <property type="entry name" value="ChtBD1"/>
    <property type="match status" value="1"/>
</dbReference>
<evidence type="ECO:0000256" key="1">
    <source>
        <dbReference type="ARBA" id="ARBA00022669"/>
    </source>
</evidence>
<dbReference type="RefSeq" id="XP_041549472.1">
    <property type="nucleotide sequence ID" value="XM_041694101.1"/>
</dbReference>